<dbReference type="PROSITE" id="PS50110">
    <property type="entry name" value="RESPONSE_REGULATORY"/>
    <property type="match status" value="1"/>
</dbReference>
<proteinExistence type="predicted"/>
<gene>
    <name evidence="4" type="ORF">EV194_11428</name>
</gene>
<dbReference type="EMBL" id="SLWK01000014">
    <property type="protein sequence ID" value="TCO06047.1"/>
    <property type="molecule type" value="Genomic_DNA"/>
</dbReference>
<dbReference type="InterPro" id="IPR050595">
    <property type="entry name" value="Bact_response_regulator"/>
</dbReference>
<dbReference type="AlphaFoldDB" id="A0A4R2GDB2"/>
<keyword evidence="1" id="KW-0597">Phosphoprotein</keyword>
<sequence length="68" mass="7669">MNGLLATEKLKSKFPDLPIIAQTAYSTESDKQLAFKHGCDDFLSKPIDKQKLLGLISKYLKNNKQQKS</sequence>
<dbReference type="RefSeq" id="WP_165921903.1">
    <property type="nucleotide sequence ID" value="NZ_SLWK01000014.1"/>
</dbReference>
<dbReference type="Proteomes" id="UP000295221">
    <property type="component" value="Unassembled WGS sequence"/>
</dbReference>
<dbReference type="Pfam" id="PF00072">
    <property type="entry name" value="Response_reg"/>
    <property type="match status" value="1"/>
</dbReference>
<evidence type="ECO:0000256" key="1">
    <source>
        <dbReference type="ARBA" id="ARBA00022553"/>
    </source>
</evidence>
<dbReference type="SUPFAM" id="SSF52172">
    <property type="entry name" value="CheY-like"/>
    <property type="match status" value="1"/>
</dbReference>
<keyword evidence="5" id="KW-1185">Reference proteome</keyword>
<name>A0A4R2GDB2_9BACT</name>
<feature type="domain" description="Response regulatory" evidence="3">
    <location>
        <begin position="1"/>
        <end position="60"/>
    </location>
</feature>
<organism evidence="4 5">
    <name type="scientific">Natronoflexus pectinivorans</name>
    <dbReference type="NCBI Taxonomy" id="682526"/>
    <lineage>
        <taxon>Bacteria</taxon>
        <taxon>Pseudomonadati</taxon>
        <taxon>Bacteroidota</taxon>
        <taxon>Bacteroidia</taxon>
        <taxon>Marinilabiliales</taxon>
        <taxon>Marinilabiliaceae</taxon>
        <taxon>Natronoflexus</taxon>
    </lineage>
</organism>
<evidence type="ECO:0000313" key="4">
    <source>
        <dbReference type="EMBL" id="TCO06047.1"/>
    </source>
</evidence>
<comment type="caution">
    <text evidence="4">The sequence shown here is derived from an EMBL/GenBank/DDBJ whole genome shotgun (WGS) entry which is preliminary data.</text>
</comment>
<evidence type="ECO:0000259" key="3">
    <source>
        <dbReference type="PROSITE" id="PS50110"/>
    </source>
</evidence>
<evidence type="ECO:0000313" key="5">
    <source>
        <dbReference type="Proteomes" id="UP000295221"/>
    </source>
</evidence>
<accession>A0A4R2GDB2</accession>
<dbReference type="PANTHER" id="PTHR44591:SF23">
    <property type="entry name" value="CHEY SUBFAMILY"/>
    <property type="match status" value="1"/>
</dbReference>
<protein>
    <submittedName>
        <fullName evidence="4">Response regulator receiver domain-containing protein</fullName>
    </submittedName>
</protein>
<dbReference type="InterPro" id="IPR001789">
    <property type="entry name" value="Sig_transdc_resp-reg_receiver"/>
</dbReference>
<dbReference type="Gene3D" id="3.40.50.2300">
    <property type="match status" value="1"/>
</dbReference>
<dbReference type="PANTHER" id="PTHR44591">
    <property type="entry name" value="STRESS RESPONSE REGULATOR PROTEIN 1"/>
    <property type="match status" value="1"/>
</dbReference>
<reference evidence="4 5" key="1">
    <citation type="submission" date="2019-03" db="EMBL/GenBank/DDBJ databases">
        <title>Genomic Encyclopedia of Type Strains, Phase IV (KMG-IV): sequencing the most valuable type-strain genomes for metagenomic binning, comparative biology and taxonomic classification.</title>
        <authorList>
            <person name="Goeker M."/>
        </authorList>
    </citation>
    <scope>NUCLEOTIDE SEQUENCE [LARGE SCALE GENOMIC DNA]</scope>
    <source>
        <strain evidence="4 5">DSM 24179</strain>
    </source>
</reference>
<comment type="caution">
    <text evidence="2">Lacks conserved residue(s) required for the propagation of feature annotation.</text>
</comment>
<dbReference type="GO" id="GO:0000160">
    <property type="term" value="P:phosphorelay signal transduction system"/>
    <property type="evidence" value="ECO:0007669"/>
    <property type="project" value="InterPro"/>
</dbReference>
<evidence type="ECO:0000256" key="2">
    <source>
        <dbReference type="PROSITE-ProRule" id="PRU00169"/>
    </source>
</evidence>
<dbReference type="InterPro" id="IPR011006">
    <property type="entry name" value="CheY-like_superfamily"/>
</dbReference>